<proteinExistence type="predicted"/>
<dbReference type="PANTHER" id="PTHR39600:SF1">
    <property type="entry name" value="PEPTIDASE INHIBITOR I78 FAMILY PROTEIN"/>
    <property type="match status" value="1"/>
</dbReference>
<dbReference type="OrthoDB" id="10013825at2759"/>
<comment type="caution">
    <text evidence="1">The sequence shown here is derived from an EMBL/GenBank/DDBJ whole genome shotgun (WGS) entry which is preliminary data.</text>
</comment>
<dbReference type="PANTHER" id="PTHR39600">
    <property type="entry name" value="PEPTIDASE INHIBITOR I78 FAMILY PROTEIN"/>
    <property type="match status" value="1"/>
</dbReference>
<protein>
    <submittedName>
        <fullName evidence="1">Uncharacterized protein</fullName>
    </submittedName>
</protein>
<accession>A0A8H7UR00</accession>
<dbReference type="AlphaFoldDB" id="A0A8H7UR00"/>
<sequence>MVLPRVSSSRFTPLSQKYHFKTLSIMNPFQQLQQKANSMQGGGQPNEEAQLWQDKLIGKTLIHDNEETELGEDKIFRAKNLPQPSRVVKPDSFITLDFRPERMNVKVDKDNKITGVHYS</sequence>
<keyword evidence="2" id="KW-1185">Reference proteome</keyword>
<dbReference type="Proteomes" id="UP000612746">
    <property type="component" value="Unassembled WGS sequence"/>
</dbReference>
<dbReference type="InterPro" id="IPR021719">
    <property type="entry name" value="Prot_inh_I78"/>
</dbReference>
<reference evidence="1" key="1">
    <citation type="submission" date="2020-12" db="EMBL/GenBank/DDBJ databases">
        <title>Metabolic potential, ecology and presence of endohyphal bacteria is reflected in genomic diversity of Mucoromycotina.</title>
        <authorList>
            <person name="Muszewska A."/>
            <person name="Okrasinska A."/>
            <person name="Steczkiewicz K."/>
            <person name="Drgas O."/>
            <person name="Orlowska M."/>
            <person name="Perlinska-Lenart U."/>
            <person name="Aleksandrzak-Piekarczyk T."/>
            <person name="Szatraj K."/>
            <person name="Zielenkiewicz U."/>
            <person name="Pilsyk S."/>
            <person name="Malc E."/>
            <person name="Mieczkowski P."/>
            <person name="Kruszewska J.S."/>
            <person name="Biernat P."/>
            <person name="Pawlowska J."/>
        </authorList>
    </citation>
    <scope>NUCLEOTIDE SEQUENCE</scope>
    <source>
        <strain evidence="1">WA0000051536</strain>
    </source>
</reference>
<name>A0A8H7UR00_9FUNG</name>
<gene>
    <name evidence="1" type="ORF">INT44_005439</name>
</gene>
<organism evidence="1 2">
    <name type="scientific">Umbelopsis vinacea</name>
    <dbReference type="NCBI Taxonomy" id="44442"/>
    <lineage>
        <taxon>Eukaryota</taxon>
        <taxon>Fungi</taxon>
        <taxon>Fungi incertae sedis</taxon>
        <taxon>Mucoromycota</taxon>
        <taxon>Mucoromycotina</taxon>
        <taxon>Umbelopsidomycetes</taxon>
        <taxon>Umbelopsidales</taxon>
        <taxon>Umbelopsidaceae</taxon>
        <taxon>Umbelopsis</taxon>
    </lineage>
</organism>
<dbReference type="EMBL" id="JAEPRA010000003">
    <property type="protein sequence ID" value="KAG2187749.1"/>
    <property type="molecule type" value="Genomic_DNA"/>
</dbReference>
<evidence type="ECO:0000313" key="2">
    <source>
        <dbReference type="Proteomes" id="UP000612746"/>
    </source>
</evidence>
<dbReference type="Gene3D" id="3.30.10.10">
    <property type="entry name" value="Trypsin Inhibitor V, subunit A"/>
    <property type="match status" value="1"/>
</dbReference>
<evidence type="ECO:0000313" key="1">
    <source>
        <dbReference type="EMBL" id="KAG2187749.1"/>
    </source>
</evidence>
<dbReference type="Pfam" id="PF11720">
    <property type="entry name" value="Inhibitor_I78"/>
    <property type="match status" value="1"/>
</dbReference>